<dbReference type="GO" id="GO:0006952">
    <property type="term" value="P:defense response"/>
    <property type="evidence" value="ECO:0007669"/>
    <property type="project" value="InterPro"/>
</dbReference>
<keyword evidence="2" id="KW-0934">Plastid</keyword>
<sequence length="74" mass="8358">MNVMNAEEMIPGAEGRMCISKSHKYHGACWHDHNCAIVCRDEGFSGVFWLEQALKCSSLVVLGHAWLKLRNNIL</sequence>
<evidence type="ECO:0000313" key="2">
    <source>
        <dbReference type="EMBL" id="PWA82981.1"/>
    </source>
</evidence>
<dbReference type="InterPro" id="IPR008176">
    <property type="entry name" value="Defensin_plant"/>
</dbReference>
<dbReference type="PRINTS" id="PR00288">
    <property type="entry name" value="PUROTHIONIN"/>
</dbReference>
<accession>A0A2U1PB51</accession>
<organism evidence="2 3">
    <name type="scientific">Artemisia annua</name>
    <name type="common">Sweet wormwood</name>
    <dbReference type="NCBI Taxonomy" id="35608"/>
    <lineage>
        <taxon>Eukaryota</taxon>
        <taxon>Viridiplantae</taxon>
        <taxon>Streptophyta</taxon>
        <taxon>Embryophyta</taxon>
        <taxon>Tracheophyta</taxon>
        <taxon>Spermatophyta</taxon>
        <taxon>Magnoliopsida</taxon>
        <taxon>eudicotyledons</taxon>
        <taxon>Gunneridae</taxon>
        <taxon>Pentapetalae</taxon>
        <taxon>asterids</taxon>
        <taxon>campanulids</taxon>
        <taxon>Asterales</taxon>
        <taxon>Asteraceae</taxon>
        <taxon>Asteroideae</taxon>
        <taxon>Anthemideae</taxon>
        <taxon>Artemisiinae</taxon>
        <taxon>Artemisia</taxon>
    </lineage>
</organism>
<geneLocation type="chloroplast" evidence="2"/>
<dbReference type="Pfam" id="PF00304">
    <property type="entry name" value="Gamma-thionin"/>
    <property type="match status" value="1"/>
</dbReference>
<dbReference type="PROSITE" id="PS00940">
    <property type="entry name" value="GAMMA_THIONIN"/>
    <property type="match status" value="1"/>
</dbReference>
<dbReference type="Gene3D" id="3.30.30.10">
    <property type="entry name" value="Knottin, scorpion toxin-like"/>
    <property type="match status" value="1"/>
</dbReference>
<dbReference type="OrthoDB" id="1063609at2759"/>
<evidence type="ECO:0000259" key="1">
    <source>
        <dbReference type="Pfam" id="PF00304"/>
    </source>
</evidence>
<proteinExistence type="predicted"/>
<dbReference type="InterPro" id="IPR003614">
    <property type="entry name" value="Knottins"/>
</dbReference>
<gene>
    <name evidence="2" type="ORF">CTI12_AA174200</name>
</gene>
<comment type="caution">
    <text evidence="2">The sequence shown here is derived from an EMBL/GenBank/DDBJ whole genome shotgun (WGS) entry which is preliminary data.</text>
</comment>
<keyword evidence="3" id="KW-1185">Reference proteome</keyword>
<name>A0A2U1PB51_ARTAN</name>
<dbReference type="EMBL" id="PKPP01001406">
    <property type="protein sequence ID" value="PWA82981.1"/>
    <property type="molecule type" value="Genomic_DNA"/>
</dbReference>
<dbReference type="AlphaFoldDB" id="A0A2U1PB51"/>
<dbReference type="SUPFAM" id="SSF57095">
    <property type="entry name" value="Scorpion toxin-like"/>
    <property type="match status" value="1"/>
</dbReference>
<dbReference type="Proteomes" id="UP000245207">
    <property type="component" value="Unassembled WGS sequence"/>
</dbReference>
<keyword evidence="2" id="KW-0150">Chloroplast</keyword>
<dbReference type="InterPro" id="IPR036574">
    <property type="entry name" value="Scorpion_toxin-like_sf"/>
</dbReference>
<reference evidence="2 3" key="1">
    <citation type="journal article" date="2018" name="Mol. Plant">
        <title>The genome of Artemisia annua provides insight into the evolution of Asteraceae family and artemisinin biosynthesis.</title>
        <authorList>
            <person name="Shen Q."/>
            <person name="Zhang L."/>
            <person name="Liao Z."/>
            <person name="Wang S."/>
            <person name="Yan T."/>
            <person name="Shi P."/>
            <person name="Liu M."/>
            <person name="Fu X."/>
            <person name="Pan Q."/>
            <person name="Wang Y."/>
            <person name="Lv Z."/>
            <person name="Lu X."/>
            <person name="Zhang F."/>
            <person name="Jiang W."/>
            <person name="Ma Y."/>
            <person name="Chen M."/>
            <person name="Hao X."/>
            <person name="Li L."/>
            <person name="Tang Y."/>
            <person name="Lv G."/>
            <person name="Zhou Y."/>
            <person name="Sun X."/>
            <person name="Brodelius P.E."/>
            <person name="Rose J.K.C."/>
            <person name="Tang K."/>
        </authorList>
    </citation>
    <scope>NUCLEOTIDE SEQUENCE [LARGE SCALE GENOMIC DNA]</scope>
    <source>
        <strain evidence="3">cv. Huhao1</strain>
        <tissue evidence="2">Leaf</tissue>
    </source>
</reference>
<feature type="domain" description="Knottins-like" evidence="1">
    <location>
        <begin position="16"/>
        <end position="46"/>
    </location>
</feature>
<protein>
    <submittedName>
        <fullName evidence="2">Gamma Purothionin</fullName>
    </submittedName>
</protein>
<evidence type="ECO:0000313" key="3">
    <source>
        <dbReference type="Proteomes" id="UP000245207"/>
    </source>
</evidence>